<sequence length="146" mass="16603">MRSVFIFILSFFSMSIAVSQDNPFGVYQWQYRILVIYTADNSTDEFLGQVQEFTQNKDAFEERDLVVFQIHNDVLVAMTKQPEMATINALSVKTALGIAKDDKLQVVLIGKDGGIKLRESQMVSSQQLFTLIDGMPMRRSEKKTPN</sequence>
<keyword evidence="1 2" id="KW-0732">Signal</keyword>
<feature type="chain" id="PRO_5046195766" description="DUF4174 domain-containing protein" evidence="2">
    <location>
        <begin position="20"/>
        <end position="146"/>
    </location>
</feature>
<proteinExistence type="predicted"/>
<organism evidence="4 5">
    <name type="scientific">Cellvibrio fibrivorans</name>
    <dbReference type="NCBI Taxonomy" id="126350"/>
    <lineage>
        <taxon>Bacteria</taxon>
        <taxon>Pseudomonadati</taxon>
        <taxon>Pseudomonadota</taxon>
        <taxon>Gammaproteobacteria</taxon>
        <taxon>Cellvibrionales</taxon>
        <taxon>Cellvibrionaceae</taxon>
        <taxon>Cellvibrio</taxon>
    </lineage>
</organism>
<feature type="domain" description="DUF4174" evidence="3">
    <location>
        <begin position="27"/>
        <end position="141"/>
    </location>
</feature>
<evidence type="ECO:0000313" key="4">
    <source>
        <dbReference type="EMBL" id="MDR7089984.1"/>
    </source>
</evidence>
<gene>
    <name evidence="4" type="ORF">J2X05_002006</name>
</gene>
<accession>A0ABU1UXR8</accession>
<evidence type="ECO:0000256" key="2">
    <source>
        <dbReference type="SAM" id="SignalP"/>
    </source>
</evidence>
<dbReference type="EMBL" id="JAVDVX010000003">
    <property type="protein sequence ID" value="MDR7089984.1"/>
    <property type="molecule type" value="Genomic_DNA"/>
</dbReference>
<evidence type="ECO:0000256" key="1">
    <source>
        <dbReference type="ARBA" id="ARBA00022729"/>
    </source>
</evidence>
<feature type="signal peptide" evidence="2">
    <location>
        <begin position="1"/>
        <end position="19"/>
    </location>
</feature>
<reference evidence="4 5" key="1">
    <citation type="submission" date="2023-07" db="EMBL/GenBank/DDBJ databases">
        <title>Sorghum-associated microbial communities from plants grown in Nebraska, USA.</title>
        <authorList>
            <person name="Schachtman D."/>
        </authorList>
    </citation>
    <scope>NUCLEOTIDE SEQUENCE [LARGE SCALE GENOMIC DNA]</scope>
    <source>
        <strain evidence="4 5">BE190</strain>
    </source>
</reference>
<keyword evidence="5" id="KW-1185">Reference proteome</keyword>
<dbReference type="RefSeq" id="WP_310071922.1">
    <property type="nucleotide sequence ID" value="NZ_JAVDVX010000003.1"/>
</dbReference>
<evidence type="ECO:0000313" key="5">
    <source>
        <dbReference type="Proteomes" id="UP001253595"/>
    </source>
</evidence>
<comment type="caution">
    <text evidence="4">The sequence shown here is derived from an EMBL/GenBank/DDBJ whole genome shotgun (WGS) entry which is preliminary data.</text>
</comment>
<protein>
    <recommendedName>
        <fullName evidence="3">DUF4174 domain-containing protein</fullName>
    </recommendedName>
</protein>
<name>A0ABU1UXR8_9GAMM</name>
<evidence type="ECO:0000259" key="3">
    <source>
        <dbReference type="Pfam" id="PF13778"/>
    </source>
</evidence>
<dbReference type="InterPro" id="IPR025232">
    <property type="entry name" value="DUF4174"/>
</dbReference>
<dbReference type="Proteomes" id="UP001253595">
    <property type="component" value="Unassembled WGS sequence"/>
</dbReference>
<dbReference type="Pfam" id="PF13778">
    <property type="entry name" value="DUF4174"/>
    <property type="match status" value="1"/>
</dbReference>